<comment type="caution">
    <text evidence="2">The sequence shown here is derived from an EMBL/GenBank/DDBJ whole genome shotgun (WGS) entry which is preliminary data.</text>
</comment>
<organism evidence="2 3">
    <name type="scientific">Tegillarca granosa</name>
    <name type="common">Malaysian cockle</name>
    <name type="synonym">Anadara granosa</name>
    <dbReference type="NCBI Taxonomy" id="220873"/>
    <lineage>
        <taxon>Eukaryota</taxon>
        <taxon>Metazoa</taxon>
        <taxon>Spiralia</taxon>
        <taxon>Lophotrochozoa</taxon>
        <taxon>Mollusca</taxon>
        <taxon>Bivalvia</taxon>
        <taxon>Autobranchia</taxon>
        <taxon>Pteriomorphia</taxon>
        <taxon>Arcoida</taxon>
        <taxon>Arcoidea</taxon>
        <taxon>Arcidae</taxon>
        <taxon>Tegillarca</taxon>
    </lineage>
</organism>
<evidence type="ECO:0000313" key="3">
    <source>
        <dbReference type="Proteomes" id="UP001217089"/>
    </source>
</evidence>
<gene>
    <name evidence="2" type="ORF">KUTeg_018202</name>
</gene>
<reference evidence="2 3" key="1">
    <citation type="submission" date="2022-12" db="EMBL/GenBank/DDBJ databases">
        <title>Chromosome-level genome of Tegillarca granosa.</title>
        <authorList>
            <person name="Kim J."/>
        </authorList>
    </citation>
    <scope>NUCLEOTIDE SEQUENCE [LARGE SCALE GENOMIC DNA]</scope>
    <source>
        <strain evidence="2">Teg-2019</strain>
        <tissue evidence="2">Adductor muscle</tissue>
    </source>
</reference>
<dbReference type="InterPro" id="IPR046496">
    <property type="entry name" value="DUF6589"/>
</dbReference>
<evidence type="ECO:0000313" key="2">
    <source>
        <dbReference type="EMBL" id="KAJ8304619.1"/>
    </source>
</evidence>
<proteinExistence type="predicted"/>
<dbReference type="EMBL" id="JARBDR010000903">
    <property type="protein sequence ID" value="KAJ8304619.1"/>
    <property type="molecule type" value="Genomic_DNA"/>
</dbReference>
<accession>A0ABQ9EIL8</accession>
<dbReference type="SUPFAM" id="SSF57903">
    <property type="entry name" value="FYVE/PHD zinc finger"/>
    <property type="match status" value="1"/>
</dbReference>
<name>A0ABQ9EIL8_TEGGR</name>
<dbReference type="InterPro" id="IPR011011">
    <property type="entry name" value="Znf_FYVE_PHD"/>
</dbReference>
<protein>
    <recommendedName>
        <fullName evidence="1">DUF6589 domain-containing protein</fullName>
    </recommendedName>
</protein>
<dbReference type="InterPro" id="IPR013083">
    <property type="entry name" value="Znf_RING/FYVE/PHD"/>
</dbReference>
<evidence type="ECO:0000259" key="1">
    <source>
        <dbReference type="Pfam" id="PF20231"/>
    </source>
</evidence>
<keyword evidence="3" id="KW-1185">Reference proteome</keyword>
<feature type="domain" description="DUF6589" evidence="1">
    <location>
        <begin position="5"/>
        <end position="485"/>
    </location>
</feature>
<dbReference type="Gene3D" id="3.30.40.10">
    <property type="entry name" value="Zinc/RING finger domain, C3HC4 (zinc finger)"/>
    <property type="match status" value="2"/>
</dbReference>
<dbReference type="Proteomes" id="UP001217089">
    <property type="component" value="Unassembled WGS sequence"/>
</dbReference>
<dbReference type="Pfam" id="PF20231">
    <property type="entry name" value="DUF6589"/>
    <property type="match status" value="1"/>
</dbReference>
<sequence>MEVIIGRILTRHLPWFKEHLKDSTIPHLVHCHSAEMKTKSVIVNLGVFDENPCSTGGAIGIYRKLLNYVPSLNDSPYPTIIFGDGLSCERGNDAQKAVCIGLSPWERLESLHPSPQEFHKEMLLLQDYFDEFFKGMSAAERGTLFNMKNIFNFRQVKWDIRNCFSDAWELMCLSTEDLGMSELDDRPQNAPLNLEQATMEVKRQYLTSVAQTLISKLEYKLDTDALLKMDKEGGGVYCCDQDLDEGFIGCDFGERCAKGQWFYYSCAGINETDLPEEFYCSDECKERINVSYPYCICKTDLGEFEPMVGCDAEDRCTKGKWFHMSCLGIEEEVQEEKGYCSTDCENLMLAKTKKRKRKRRINNEDADYARDYNKAITWRGRDAVREGDGEAMLYYWRLDLANFLANRHPKYDILAYRLLCAVNGWLCQKLQEELIWNRTVNYSGGVGRNLPLDFMNEVLNRLFKDMLEGAKERYTEETIQRCGQLVGPLGEALDNIFEINIVEQELYRHRRRECKRDGNIEKFILMMKNEKPITFAVT</sequence>